<dbReference type="OMA" id="CEHILPL"/>
<proteinExistence type="predicted"/>
<dbReference type="Gramene" id="RZC80253">
    <property type="protein sequence ID" value="RZC80253"/>
    <property type="gene ID" value="C5167_042830"/>
</dbReference>
<keyword evidence="3" id="KW-1185">Reference proteome</keyword>
<dbReference type="STRING" id="3469.A0A4Y7L3X4"/>
<evidence type="ECO:0000259" key="1">
    <source>
        <dbReference type="Pfam" id="PF02984"/>
    </source>
</evidence>
<dbReference type="AlphaFoldDB" id="A0A4Y7L3X4"/>
<dbReference type="InterPro" id="IPR004367">
    <property type="entry name" value="Cyclin_C-dom"/>
</dbReference>
<accession>A0A4Y7L3X4</accession>
<dbReference type="Pfam" id="PF02984">
    <property type="entry name" value="Cyclin_C"/>
    <property type="match status" value="1"/>
</dbReference>
<dbReference type="Gene3D" id="1.10.472.10">
    <property type="entry name" value="Cyclin-like"/>
    <property type="match status" value="1"/>
</dbReference>
<reference evidence="2 3" key="1">
    <citation type="journal article" date="2018" name="Science">
        <title>The opium poppy genome and morphinan production.</title>
        <authorList>
            <person name="Guo L."/>
            <person name="Winzer T."/>
            <person name="Yang X."/>
            <person name="Li Y."/>
            <person name="Ning Z."/>
            <person name="He Z."/>
            <person name="Teodor R."/>
            <person name="Lu Y."/>
            <person name="Bowser T.A."/>
            <person name="Graham I.A."/>
            <person name="Ye K."/>
        </authorList>
    </citation>
    <scope>NUCLEOTIDE SEQUENCE [LARGE SCALE GENOMIC DNA]</scope>
    <source>
        <strain evidence="3">cv. HN1</strain>
        <tissue evidence="2">Leaves</tissue>
    </source>
</reference>
<protein>
    <recommendedName>
        <fullName evidence="1">Cyclin C-terminal domain-containing protein</fullName>
    </recommendedName>
</protein>
<dbReference type="Proteomes" id="UP000316621">
    <property type="component" value="Chromosome 10"/>
</dbReference>
<gene>
    <name evidence="2" type="ORF">C5167_042830</name>
</gene>
<feature type="domain" description="Cyclin C-terminal" evidence="1">
    <location>
        <begin position="26"/>
        <end position="109"/>
    </location>
</feature>
<evidence type="ECO:0000313" key="3">
    <source>
        <dbReference type="Proteomes" id="UP000316621"/>
    </source>
</evidence>
<organism evidence="2 3">
    <name type="scientific">Papaver somniferum</name>
    <name type="common">Opium poppy</name>
    <dbReference type="NCBI Taxonomy" id="3469"/>
    <lineage>
        <taxon>Eukaryota</taxon>
        <taxon>Viridiplantae</taxon>
        <taxon>Streptophyta</taxon>
        <taxon>Embryophyta</taxon>
        <taxon>Tracheophyta</taxon>
        <taxon>Spermatophyta</taxon>
        <taxon>Magnoliopsida</taxon>
        <taxon>Ranunculales</taxon>
        <taxon>Papaveraceae</taxon>
        <taxon>Papaveroideae</taxon>
        <taxon>Papaver</taxon>
    </lineage>
</organism>
<dbReference type="EMBL" id="CM010724">
    <property type="protein sequence ID" value="RZC80253.1"/>
    <property type="molecule type" value="Genomic_DNA"/>
</dbReference>
<sequence length="144" mass="17020">MELLILSTLEWKMNPATLISLLDHIIRRFGLSNNQDWEFLQRCEHILPLIDHSKFFHYLPSVLVAAVMLNVIDEVETENPMEYQHQHMTALKLTKEDVNELSMLLRRELMSVKIWQFQEERTVRSGAFSAGRCIPEHYQLLKVE</sequence>
<evidence type="ECO:0000313" key="2">
    <source>
        <dbReference type="EMBL" id="RZC80253.1"/>
    </source>
</evidence>
<name>A0A4Y7L3X4_PAPSO</name>